<dbReference type="FunFam" id="1.10.10.10:FF:000056">
    <property type="entry name" value="IclR family transcriptional regulator"/>
    <property type="match status" value="1"/>
</dbReference>
<dbReference type="InterPro" id="IPR036390">
    <property type="entry name" value="WH_DNA-bd_sf"/>
</dbReference>
<dbReference type="EMBL" id="DF820461">
    <property type="protein sequence ID" value="GAK54529.1"/>
    <property type="molecule type" value="Genomic_DNA"/>
</dbReference>
<evidence type="ECO:0000313" key="6">
    <source>
        <dbReference type="EMBL" id="GAK54529.1"/>
    </source>
</evidence>
<dbReference type="InterPro" id="IPR050707">
    <property type="entry name" value="HTH_MetabolicPath_Reg"/>
</dbReference>
<dbReference type="Pfam" id="PF01614">
    <property type="entry name" value="IclR_C"/>
    <property type="match status" value="1"/>
</dbReference>
<dbReference type="GO" id="GO:0003677">
    <property type="term" value="F:DNA binding"/>
    <property type="evidence" value="ECO:0007669"/>
    <property type="project" value="UniProtKB-KW"/>
</dbReference>
<dbReference type="GO" id="GO:0045892">
    <property type="term" value="P:negative regulation of DNA-templated transcription"/>
    <property type="evidence" value="ECO:0007669"/>
    <property type="project" value="TreeGrafter"/>
</dbReference>
<dbReference type="PANTHER" id="PTHR30136">
    <property type="entry name" value="HELIX-TURN-HELIX TRANSCRIPTIONAL REGULATOR, ICLR FAMILY"/>
    <property type="match status" value="1"/>
</dbReference>
<dbReference type="Gene3D" id="1.10.10.10">
    <property type="entry name" value="Winged helix-like DNA-binding domain superfamily/Winged helix DNA-binding domain"/>
    <property type="match status" value="1"/>
</dbReference>
<dbReference type="HOGENOM" id="CLU_062618_7_1_0"/>
<dbReference type="InterPro" id="IPR029016">
    <property type="entry name" value="GAF-like_dom_sf"/>
</dbReference>
<dbReference type="Pfam" id="PF09339">
    <property type="entry name" value="HTH_IclR"/>
    <property type="match status" value="1"/>
</dbReference>
<reference evidence="6" key="1">
    <citation type="journal article" date="2015" name="PeerJ">
        <title>First genomic representation of candidate bacterial phylum KSB3 points to enhanced environmental sensing as a trigger of wastewater bulking.</title>
        <authorList>
            <person name="Sekiguchi Y."/>
            <person name="Ohashi A."/>
            <person name="Parks D.H."/>
            <person name="Yamauchi T."/>
            <person name="Tyson G.W."/>
            <person name="Hugenholtz P."/>
        </authorList>
    </citation>
    <scope>NUCLEOTIDE SEQUENCE [LARGE SCALE GENOMIC DNA]</scope>
</reference>
<evidence type="ECO:0000256" key="1">
    <source>
        <dbReference type="ARBA" id="ARBA00023015"/>
    </source>
</evidence>
<accession>A0A081BSZ8</accession>
<protein>
    <submittedName>
        <fullName evidence="6">Transcriptional regulator, IclR family</fullName>
    </submittedName>
</protein>
<dbReference type="GO" id="GO:0003700">
    <property type="term" value="F:DNA-binding transcription factor activity"/>
    <property type="evidence" value="ECO:0007669"/>
    <property type="project" value="TreeGrafter"/>
</dbReference>
<dbReference type="SUPFAM" id="SSF55781">
    <property type="entry name" value="GAF domain-like"/>
    <property type="match status" value="1"/>
</dbReference>
<dbReference type="STRING" id="1499966.U14_05816"/>
<dbReference type="SMART" id="SM00346">
    <property type="entry name" value="HTH_ICLR"/>
    <property type="match status" value="1"/>
</dbReference>
<evidence type="ECO:0000256" key="3">
    <source>
        <dbReference type="ARBA" id="ARBA00023163"/>
    </source>
</evidence>
<keyword evidence="1" id="KW-0805">Transcription regulation</keyword>
<dbReference type="InterPro" id="IPR014757">
    <property type="entry name" value="Tscrpt_reg_IclR_C"/>
</dbReference>
<dbReference type="PROSITE" id="PS51078">
    <property type="entry name" value="ICLR_ED"/>
    <property type="match status" value="1"/>
</dbReference>
<feature type="domain" description="IclR-ED" evidence="5">
    <location>
        <begin position="79"/>
        <end position="266"/>
    </location>
</feature>
<feature type="domain" description="HTH iclR-type" evidence="4">
    <location>
        <begin position="16"/>
        <end position="78"/>
    </location>
</feature>
<sequence length="269" mass="30074">METITPAQRVKPKNLIQTIERVTAILDMLAQTSKGVNLGDIAAAVDLPKGTTHRLLSSLMYFDFIRQDEESRKYSLGFKLAELGGILLEQIDLRREAEPFLHALSNRVGETIYLVLLDGVEVVYIEKVEPEDPSIVLRATSKVGQRNAVNSCSLGKALLAHMSEQELEALLKKVPFIRKTANTITNPNQFKEHLQSVRAQGYAIDDEESEEGIRCVAAPIFNDRKTAVAAISISGPSIRMTRQRIEETLKDEIMQTALQISQKLGFRER</sequence>
<keyword evidence="2" id="KW-0238">DNA-binding</keyword>
<evidence type="ECO:0000259" key="5">
    <source>
        <dbReference type="PROSITE" id="PS51078"/>
    </source>
</evidence>
<dbReference type="PROSITE" id="PS51077">
    <property type="entry name" value="HTH_ICLR"/>
    <property type="match status" value="1"/>
</dbReference>
<dbReference type="AlphaFoldDB" id="A0A081BSZ8"/>
<proteinExistence type="predicted"/>
<evidence type="ECO:0000256" key="2">
    <source>
        <dbReference type="ARBA" id="ARBA00023125"/>
    </source>
</evidence>
<dbReference type="SUPFAM" id="SSF46785">
    <property type="entry name" value="Winged helix' DNA-binding domain"/>
    <property type="match status" value="1"/>
</dbReference>
<dbReference type="InterPro" id="IPR005471">
    <property type="entry name" value="Tscrpt_reg_IclR_N"/>
</dbReference>
<dbReference type="InterPro" id="IPR036388">
    <property type="entry name" value="WH-like_DNA-bd_sf"/>
</dbReference>
<keyword evidence="3" id="KW-0804">Transcription</keyword>
<keyword evidence="7" id="KW-1185">Reference proteome</keyword>
<dbReference type="Gene3D" id="3.30.450.40">
    <property type="match status" value="1"/>
</dbReference>
<name>A0A081BSZ8_9BACT</name>
<dbReference type="Proteomes" id="UP000030700">
    <property type="component" value="Unassembled WGS sequence"/>
</dbReference>
<organism evidence="6">
    <name type="scientific">Candidatus Moduliflexus flocculans</name>
    <dbReference type="NCBI Taxonomy" id="1499966"/>
    <lineage>
        <taxon>Bacteria</taxon>
        <taxon>Candidatus Moduliflexota</taxon>
        <taxon>Candidatus Moduliflexia</taxon>
        <taxon>Candidatus Moduliflexales</taxon>
        <taxon>Candidatus Moduliflexaceae</taxon>
    </lineage>
</organism>
<gene>
    <name evidence="6" type="ORF">U14_05816</name>
</gene>
<evidence type="ECO:0000259" key="4">
    <source>
        <dbReference type="PROSITE" id="PS51077"/>
    </source>
</evidence>
<dbReference type="PANTHER" id="PTHR30136:SF7">
    <property type="entry name" value="HTH-TYPE TRANSCRIPTIONAL REGULATOR KDGR-RELATED"/>
    <property type="match status" value="1"/>
</dbReference>
<evidence type="ECO:0000313" key="7">
    <source>
        <dbReference type="Proteomes" id="UP000030700"/>
    </source>
</evidence>